<dbReference type="Proteomes" id="UP001500618">
    <property type="component" value="Unassembled WGS sequence"/>
</dbReference>
<keyword evidence="2 7" id="KW-0813">Transport</keyword>
<name>A0ABN2GKN2_9ACTN</name>
<gene>
    <name evidence="9" type="ORF">GCM10009765_22540</name>
</gene>
<protein>
    <submittedName>
        <fullName evidence="9">Carbohydrate ABC transporter permease</fullName>
    </submittedName>
</protein>
<keyword evidence="6 7" id="KW-0472">Membrane</keyword>
<dbReference type="PANTHER" id="PTHR43744">
    <property type="entry name" value="ABC TRANSPORTER PERMEASE PROTEIN MG189-RELATED-RELATED"/>
    <property type="match status" value="1"/>
</dbReference>
<evidence type="ECO:0000256" key="1">
    <source>
        <dbReference type="ARBA" id="ARBA00004651"/>
    </source>
</evidence>
<accession>A0ABN2GKN2</accession>
<evidence type="ECO:0000256" key="7">
    <source>
        <dbReference type="RuleBase" id="RU363032"/>
    </source>
</evidence>
<dbReference type="InterPro" id="IPR035906">
    <property type="entry name" value="MetI-like_sf"/>
</dbReference>
<comment type="caution">
    <text evidence="9">The sequence shown here is derived from an EMBL/GenBank/DDBJ whole genome shotgun (WGS) entry which is preliminary data.</text>
</comment>
<dbReference type="PROSITE" id="PS50928">
    <property type="entry name" value="ABC_TM1"/>
    <property type="match status" value="1"/>
</dbReference>
<comment type="similarity">
    <text evidence="7">Belongs to the binding-protein-dependent transport system permease family.</text>
</comment>
<keyword evidence="10" id="KW-1185">Reference proteome</keyword>
<feature type="transmembrane region" description="Helical" evidence="7">
    <location>
        <begin position="123"/>
        <end position="145"/>
    </location>
</feature>
<evidence type="ECO:0000256" key="3">
    <source>
        <dbReference type="ARBA" id="ARBA00022475"/>
    </source>
</evidence>
<evidence type="ECO:0000313" key="10">
    <source>
        <dbReference type="Proteomes" id="UP001500618"/>
    </source>
</evidence>
<feature type="domain" description="ABC transmembrane type-1" evidence="8">
    <location>
        <begin position="88"/>
        <end position="279"/>
    </location>
</feature>
<keyword evidence="5 7" id="KW-1133">Transmembrane helix</keyword>
<feature type="transmembrane region" description="Helical" evidence="7">
    <location>
        <begin position="88"/>
        <end position="111"/>
    </location>
</feature>
<dbReference type="InterPro" id="IPR000515">
    <property type="entry name" value="MetI-like"/>
</dbReference>
<dbReference type="CDD" id="cd06261">
    <property type="entry name" value="TM_PBP2"/>
    <property type="match status" value="1"/>
</dbReference>
<reference evidence="9 10" key="1">
    <citation type="journal article" date="2019" name="Int. J. Syst. Evol. Microbiol.">
        <title>The Global Catalogue of Microorganisms (GCM) 10K type strain sequencing project: providing services to taxonomists for standard genome sequencing and annotation.</title>
        <authorList>
            <consortium name="The Broad Institute Genomics Platform"/>
            <consortium name="The Broad Institute Genome Sequencing Center for Infectious Disease"/>
            <person name="Wu L."/>
            <person name="Ma J."/>
        </authorList>
    </citation>
    <scope>NUCLEOTIDE SEQUENCE [LARGE SCALE GENOMIC DNA]</scope>
    <source>
        <strain evidence="9 10">JCM 14718</strain>
    </source>
</reference>
<proteinExistence type="inferred from homology"/>
<feature type="transmembrane region" description="Helical" evidence="7">
    <location>
        <begin position="28"/>
        <end position="53"/>
    </location>
</feature>
<dbReference type="Pfam" id="PF00528">
    <property type="entry name" value="BPD_transp_1"/>
    <property type="match status" value="1"/>
</dbReference>
<sequence length="293" mass="32139">MTEISVRAAEKVDSVRNGRKRRGRPRGVVFDVVVVLAAVAFTSPFLFTLLASFRTAADLARAPLGWPRAFTIENYVISINQIHYVSSVLNTVVLTAGSCAVVSIIGAMASYPLGRLTSHLSSLVYRLFAVGLTIPLFVLISPLYLLMRDLGLLNTHLGLIFIYTALNLPVSVFFYTSFVRQIPLDLEEAAALDGCGPFRTFFVIVFPLMRPITGTLLTFVSLQVWNNLVVPLVFLQDPGKSTVMANAYSFADPHTLQPTQLFPAALLGALPLFLLFLIFQRQVVQGMTQGAVK</sequence>
<feature type="transmembrane region" description="Helical" evidence="7">
    <location>
        <begin position="200"/>
        <end position="225"/>
    </location>
</feature>
<feature type="transmembrane region" description="Helical" evidence="7">
    <location>
        <begin position="261"/>
        <end position="279"/>
    </location>
</feature>
<keyword evidence="4 7" id="KW-0812">Transmembrane</keyword>
<dbReference type="SUPFAM" id="SSF161098">
    <property type="entry name" value="MetI-like"/>
    <property type="match status" value="1"/>
</dbReference>
<evidence type="ECO:0000256" key="6">
    <source>
        <dbReference type="ARBA" id="ARBA00023136"/>
    </source>
</evidence>
<evidence type="ECO:0000259" key="8">
    <source>
        <dbReference type="PROSITE" id="PS50928"/>
    </source>
</evidence>
<organism evidence="9 10">
    <name type="scientific">Fodinicola feengrottensis</name>
    <dbReference type="NCBI Taxonomy" id="435914"/>
    <lineage>
        <taxon>Bacteria</taxon>
        <taxon>Bacillati</taxon>
        <taxon>Actinomycetota</taxon>
        <taxon>Actinomycetes</taxon>
        <taxon>Mycobacteriales</taxon>
        <taxon>Fodinicola</taxon>
    </lineage>
</organism>
<dbReference type="Gene3D" id="1.10.3720.10">
    <property type="entry name" value="MetI-like"/>
    <property type="match status" value="1"/>
</dbReference>
<evidence type="ECO:0000313" key="9">
    <source>
        <dbReference type="EMBL" id="GAA1672693.1"/>
    </source>
</evidence>
<feature type="transmembrane region" description="Helical" evidence="7">
    <location>
        <begin position="157"/>
        <end position="179"/>
    </location>
</feature>
<dbReference type="PANTHER" id="PTHR43744:SF12">
    <property type="entry name" value="ABC TRANSPORTER PERMEASE PROTEIN MG189-RELATED"/>
    <property type="match status" value="1"/>
</dbReference>
<keyword evidence="3" id="KW-1003">Cell membrane</keyword>
<evidence type="ECO:0000256" key="2">
    <source>
        <dbReference type="ARBA" id="ARBA00022448"/>
    </source>
</evidence>
<dbReference type="EMBL" id="BAAANY010000008">
    <property type="protein sequence ID" value="GAA1672693.1"/>
    <property type="molecule type" value="Genomic_DNA"/>
</dbReference>
<evidence type="ECO:0000256" key="5">
    <source>
        <dbReference type="ARBA" id="ARBA00022989"/>
    </source>
</evidence>
<dbReference type="RefSeq" id="WP_344309578.1">
    <property type="nucleotide sequence ID" value="NZ_BAAANY010000008.1"/>
</dbReference>
<evidence type="ECO:0000256" key="4">
    <source>
        <dbReference type="ARBA" id="ARBA00022692"/>
    </source>
</evidence>
<comment type="subcellular location">
    <subcellularLocation>
        <location evidence="1 7">Cell membrane</location>
        <topology evidence="1 7">Multi-pass membrane protein</topology>
    </subcellularLocation>
</comment>